<dbReference type="HOGENOM" id="CLU_1394549_0_0_6"/>
<keyword evidence="1" id="KW-0472">Membrane</keyword>
<evidence type="ECO:0008006" key="4">
    <source>
        <dbReference type="Google" id="ProtNLM"/>
    </source>
</evidence>
<dbReference type="STRING" id="594679.SD28_00330"/>
<evidence type="ECO:0000256" key="1">
    <source>
        <dbReference type="SAM" id="Phobius"/>
    </source>
</evidence>
<dbReference type="EMBL" id="CP010427">
    <property type="protein sequence ID" value="AJC48216.1"/>
    <property type="molecule type" value="Genomic_DNA"/>
</dbReference>
<reference evidence="2 3" key="1">
    <citation type="submission" date="2014-12" db="EMBL/GenBank/DDBJ databases">
        <title>Complete genome sequence of Francisella guanzhouensis strain 08HL01032 isolated from air-conditioning system in China.</title>
        <authorList>
            <person name="Svensson D."/>
            <person name="Ohrman C."/>
            <person name="Backman S."/>
            <person name="Karlsson E."/>
            <person name="Nilsson E."/>
            <person name="Bystrom M."/>
            <person name="Larkeryd A."/>
            <person name="Stenberg P."/>
            <person name="Scholtz H.C."/>
            <person name="Forsman M."/>
            <person name="Sjodin A."/>
        </authorList>
    </citation>
    <scope>NUCLEOTIDE SEQUENCE [LARGE SCALE GENOMIC DNA]</scope>
    <source>
        <strain evidence="2 3">08HL01032</strain>
    </source>
</reference>
<accession>A0A0A8E7T7</accession>
<dbReference type="AlphaFoldDB" id="A0A0A8E7T7"/>
<dbReference type="KEGG" id="fgu:SD28_00330"/>
<proteinExistence type="predicted"/>
<gene>
    <name evidence="2" type="ORF">SD28_00330</name>
</gene>
<keyword evidence="3" id="KW-1185">Reference proteome</keyword>
<name>A0A0A8E7T7_9GAMM</name>
<evidence type="ECO:0000313" key="3">
    <source>
        <dbReference type="Proteomes" id="UP000031104"/>
    </source>
</evidence>
<feature type="transmembrane region" description="Helical" evidence="1">
    <location>
        <begin position="30"/>
        <end position="48"/>
    </location>
</feature>
<evidence type="ECO:0000313" key="2">
    <source>
        <dbReference type="EMBL" id="AJC48216.1"/>
    </source>
</evidence>
<protein>
    <recommendedName>
        <fullName evidence="4">Chemotaxis methyl-accepting receptor HlyB-like 4HB MCP domain-containing protein</fullName>
    </recommendedName>
</protein>
<keyword evidence="1" id="KW-0812">Transmembrane</keyword>
<sequence>MVIKLLLNKKRNLTWEKSMENIWKILNEKLTIVIITLLGILCIANLTISKYQKAQVTQGLVNTIDWQFGSFDGSIGYVESYTQKIKDCKNHDQKSCDDIEVNNYKQFAMSDFNYSVRSLDNTMVKYKQLYKLLGKEQEFFLLTNQYDKNKIAVAKISDYKDLVKNLDLIKEISKQNADTVANLYQNAMEYYYSSL</sequence>
<organism evidence="2 3">
    <name type="scientific">Allofrancisella guangzhouensis</name>
    <dbReference type="NCBI Taxonomy" id="594679"/>
    <lineage>
        <taxon>Bacteria</taxon>
        <taxon>Pseudomonadati</taxon>
        <taxon>Pseudomonadota</taxon>
        <taxon>Gammaproteobacteria</taxon>
        <taxon>Thiotrichales</taxon>
        <taxon>Francisellaceae</taxon>
        <taxon>Allofrancisella</taxon>
    </lineage>
</organism>
<dbReference type="Proteomes" id="UP000031104">
    <property type="component" value="Chromosome"/>
</dbReference>
<keyword evidence="1" id="KW-1133">Transmembrane helix</keyword>